<dbReference type="GO" id="GO:0012505">
    <property type="term" value="C:endomembrane system"/>
    <property type="evidence" value="ECO:0007669"/>
    <property type="project" value="UniProtKB-SubCell"/>
</dbReference>
<dbReference type="CDD" id="cd00093">
    <property type="entry name" value="HTH_XRE"/>
    <property type="match status" value="1"/>
</dbReference>
<comment type="caution">
    <text evidence="6">The sequence shown here is derived from an EMBL/GenBank/DDBJ whole genome shotgun (WGS) entry which is preliminary data.</text>
</comment>
<sequence length="211" mass="24324">MAEYRFETLHRVLYDLMEEKQFSIRRLSRESGVDHATISKILNGKRRANIHHLQKLSKGLGTDVLPLMQAAGYIEETGEGEPNELQSVFEKMHHVLAVMDEHERKFTEKELQQEIIIYEEHSLTEEGKQTILDNFQAKLAKIDGRGPYIKQLQSMFSRFINRKGSVKELGLMGAALLYFVVTKDLLPDFLFPVGFMDDAIVVQVVMKQLEK</sequence>
<evidence type="ECO:0000313" key="6">
    <source>
        <dbReference type="EMBL" id="GGN51775.1"/>
    </source>
</evidence>
<dbReference type="Gene3D" id="1.10.260.40">
    <property type="entry name" value="lambda repressor-like DNA-binding domains"/>
    <property type="match status" value="1"/>
</dbReference>
<dbReference type="SUPFAM" id="SSF47413">
    <property type="entry name" value="lambda repressor-like DNA-binding domains"/>
    <property type="match status" value="1"/>
</dbReference>
<proteinExistence type="predicted"/>
<gene>
    <name evidence="6" type="ORF">GCM10007971_06600</name>
</gene>
<dbReference type="InterPro" id="IPR010982">
    <property type="entry name" value="Lambda_DNA-bd_dom_sf"/>
</dbReference>
<evidence type="ECO:0000256" key="4">
    <source>
        <dbReference type="ARBA" id="ARBA00023136"/>
    </source>
</evidence>
<evidence type="ECO:0000313" key="7">
    <source>
        <dbReference type="Proteomes" id="UP000624041"/>
    </source>
</evidence>
<reference evidence="6" key="2">
    <citation type="submission" date="2020-09" db="EMBL/GenBank/DDBJ databases">
        <authorList>
            <person name="Sun Q."/>
            <person name="Ohkuma M."/>
        </authorList>
    </citation>
    <scope>NUCLEOTIDE SEQUENCE</scope>
    <source>
        <strain evidence="6">JCM 17251</strain>
    </source>
</reference>
<keyword evidence="3" id="KW-1133">Transmembrane helix</keyword>
<evidence type="ECO:0000256" key="3">
    <source>
        <dbReference type="ARBA" id="ARBA00022989"/>
    </source>
</evidence>
<keyword evidence="2" id="KW-0812">Transmembrane</keyword>
<accession>A0A918CZ71</accession>
<keyword evidence="4" id="KW-0472">Membrane</keyword>
<comment type="subcellular location">
    <subcellularLocation>
        <location evidence="1">Endomembrane system</location>
        <topology evidence="1">Multi-pass membrane protein</topology>
    </subcellularLocation>
</comment>
<dbReference type="InterPro" id="IPR001387">
    <property type="entry name" value="Cro/C1-type_HTH"/>
</dbReference>
<dbReference type="Proteomes" id="UP000624041">
    <property type="component" value="Unassembled WGS sequence"/>
</dbReference>
<feature type="domain" description="HTH cro/C1-type" evidence="5">
    <location>
        <begin position="13"/>
        <end position="67"/>
    </location>
</feature>
<dbReference type="RefSeq" id="WP_194461786.1">
    <property type="nucleotide sequence ID" value="NZ_BMOS01000003.1"/>
</dbReference>
<evidence type="ECO:0000259" key="5">
    <source>
        <dbReference type="PROSITE" id="PS50943"/>
    </source>
</evidence>
<dbReference type="AlphaFoldDB" id="A0A918CZ71"/>
<dbReference type="SMART" id="SM00530">
    <property type="entry name" value="HTH_XRE"/>
    <property type="match status" value="1"/>
</dbReference>
<dbReference type="Pfam" id="PF01381">
    <property type="entry name" value="HTH_3"/>
    <property type="match status" value="1"/>
</dbReference>
<dbReference type="Pfam" id="PF06803">
    <property type="entry name" value="DUF1232"/>
    <property type="match status" value="1"/>
</dbReference>
<dbReference type="GO" id="GO:0003677">
    <property type="term" value="F:DNA binding"/>
    <property type="evidence" value="ECO:0007669"/>
    <property type="project" value="InterPro"/>
</dbReference>
<keyword evidence="7" id="KW-1185">Reference proteome</keyword>
<name>A0A918CZ71_9BACI</name>
<evidence type="ECO:0000256" key="1">
    <source>
        <dbReference type="ARBA" id="ARBA00004127"/>
    </source>
</evidence>
<reference evidence="6" key="1">
    <citation type="journal article" date="2014" name="Int. J. Syst. Evol. Microbiol.">
        <title>Complete genome sequence of Corynebacterium casei LMG S-19264T (=DSM 44701T), isolated from a smear-ripened cheese.</title>
        <authorList>
            <consortium name="US DOE Joint Genome Institute (JGI-PGF)"/>
            <person name="Walter F."/>
            <person name="Albersmeier A."/>
            <person name="Kalinowski J."/>
            <person name="Ruckert C."/>
        </authorList>
    </citation>
    <scope>NUCLEOTIDE SEQUENCE</scope>
    <source>
        <strain evidence="6">JCM 17251</strain>
    </source>
</reference>
<organism evidence="6 7">
    <name type="scientific">Oceanobacillus indicireducens</name>
    <dbReference type="NCBI Taxonomy" id="1004261"/>
    <lineage>
        <taxon>Bacteria</taxon>
        <taxon>Bacillati</taxon>
        <taxon>Bacillota</taxon>
        <taxon>Bacilli</taxon>
        <taxon>Bacillales</taxon>
        <taxon>Bacillaceae</taxon>
        <taxon>Oceanobacillus</taxon>
    </lineage>
</organism>
<evidence type="ECO:0000256" key="2">
    <source>
        <dbReference type="ARBA" id="ARBA00022692"/>
    </source>
</evidence>
<dbReference type="EMBL" id="BMOS01000003">
    <property type="protein sequence ID" value="GGN51775.1"/>
    <property type="molecule type" value="Genomic_DNA"/>
</dbReference>
<protein>
    <submittedName>
        <fullName evidence="6">Transcriptional regulator</fullName>
    </submittedName>
</protein>
<dbReference type="PROSITE" id="PS50943">
    <property type="entry name" value="HTH_CROC1"/>
    <property type="match status" value="1"/>
</dbReference>
<dbReference type="InterPro" id="IPR010652">
    <property type="entry name" value="DUF1232"/>
</dbReference>